<dbReference type="Pfam" id="PF12770">
    <property type="entry name" value="CHAT"/>
    <property type="match status" value="1"/>
</dbReference>
<gene>
    <name evidence="3" type="ORF">SAMN04489716_8289</name>
</gene>
<feature type="domain" description="CHAT" evidence="2">
    <location>
        <begin position="444"/>
        <end position="606"/>
    </location>
</feature>
<accession>A0A1H2D641</accession>
<proteinExistence type="predicted"/>
<feature type="region of interest" description="Disordered" evidence="1">
    <location>
        <begin position="417"/>
        <end position="443"/>
    </location>
</feature>
<dbReference type="Proteomes" id="UP000198688">
    <property type="component" value="Chromosome I"/>
</dbReference>
<evidence type="ECO:0000313" key="3">
    <source>
        <dbReference type="EMBL" id="SDT78238.1"/>
    </source>
</evidence>
<name>A0A1H2D641_9ACTN</name>
<evidence type="ECO:0000313" key="4">
    <source>
        <dbReference type="Proteomes" id="UP000198688"/>
    </source>
</evidence>
<dbReference type="STRING" id="113562.SAMN04489716_8289"/>
<dbReference type="OrthoDB" id="8253226at2"/>
<evidence type="ECO:0000256" key="1">
    <source>
        <dbReference type="SAM" id="MobiDB-lite"/>
    </source>
</evidence>
<dbReference type="InterPro" id="IPR024983">
    <property type="entry name" value="CHAT_dom"/>
</dbReference>
<dbReference type="EMBL" id="LT629758">
    <property type="protein sequence ID" value="SDT78238.1"/>
    <property type="molecule type" value="Genomic_DNA"/>
</dbReference>
<organism evidence="3 4">
    <name type="scientific">Actinoplanes derwentensis</name>
    <dbReference type="NCBI Taxonomy" id="113562"/>
    <lineage>
        <taxon>Bacteria</taxon>
        <taxon>Bacillati</taxon>
        <taxon>Actinomycetota</taxon>
        <taxon>Actinomycetes</taxon>
        <taxon>Micromonosporales</taxon>
        <taxon>Micromonosporaceae</taxon>
        <taxon>Actinoplanes</taxon>
    </lineage>
</organism>
<evidence type="ECO:0000259" key="2">
    <source>
        <dbReference type="Pfam" id="PF12770"/>
    </source>
</evidence>
<dbReference type="RefSeq" id="WP_157751991.1">
    <property type="nucleotide sequence ID" value="NZ_BOMJ01000024.1"/>
</dbReference>
<keyword evidence="4" id="KW-1185">Reference proteome</keyword>
<protein>
    <submittedName>
        <fullName evidence="3">CHAT domain-containing protein</fullName>
    </submittedName>
</protein>
<reference evidence="3 4" key="1">
    <citation type="submission" date="2016-10" db="EMBL/GenBank/DDBJ databases">
        <authorList>
            <person name="de Groot N.N."/>
        </authorList>
    </citation>
    <scope>NUCLEOTIDE SEQUENCE [LARGE SCALE GENOMIC DNA]</scope>
    <source>
        <strain evidence="3 4">DSM 43941</strain>
    </source>
</reference>
<sequence length="631" mass="66484">MSDRDVLAEPDSTAPAAGVLTAAGPHGCHAWIALLVEPVPGRESGDGTGQHRRAEAALADAGWLAGLWDPAAGARLELRYLHQPGERLRCVLLGRVTAPTAAAATEAALRLRDRLGALPAHVRAAPVRAAADIRLLLEPFRAHPSGLAEVRKQIRAGQPARPDAGVAYYLAVPRLAGGAASWDPLWQSVADLPEPFMLTVGLEPYAPPAPFAGMLADLAARYGRLATPGRSERSPLRMRSHELAADPFAAYAARHFAEAWQHYQSTVFRTRITLAAPGPLPSTLVTRVAATICAPRADREVTHVVVTPEPDEMDTARRNLTALDNVRWDKRYLAGLPPVPTGLRLLAETMNAGEAVSAWRLPPQPAAGSRPVFVSVTTGSLHVDQLGSAHVAGDSFSNIGDGATIVNHSTVTGSFTGAPASSVSSTPSGSPGSSGSSGPSGGSAPRLAILLACANPRGSEPLRLGAEDRTLRQSIALSANRDRIRVETLNAVTIDDLRRALLGRQFDVVHFSGHGTRRGLIFEDDVGKHFQPSSAALAELFTRRKIKVAVLNACYSLSVGRISAVGTEYTIASDGPLADPAAIEFTRGFYDALGAGLDIPDAFAEGRGAAALKGLNYNAILLRRGEEHVAP</sequence>
<dbReference type="AlphaFoldDB" id="A0A1H2D641"/>